<dbReference type="EMBL" id="QSFT01000003">
    <property type="protein sequence ID" value="RHA78357.1"/>
    <property type="molecule type" value="Genomic_DNA"/>
</dbReference>
<proteinExistence type="predicted"/>
<feature type="region of interest" description="Disordered" evidence="1">
    <location>
        <begin position="30"/>
        <end position="102"/>
    </location>
</feature>
<feature type="compositionally biased region" description="Basic and acidic residues" evidence="1">
    <location>
        <begin position="55"/>
        <end position="66"/>
    </location>
</feature>
<evidence type="ECO:0000313" key="3">
    <source>
        <dbReference type="EMBL" id="RHA78357.1"/>
    </source>
</evidence>
<sequence>MDLSSLMETVFSVGIVVAMVALVAWRRYKEGQGKPASGKRAVSAGTGKRPVMQRPAEREPVEKREPMPSQKKKRNTRPAFHEPEAVPSASRKAEPEDAEIRLKTPADARKAFLYSEIFRRKY</sequence>
<reference evidence="3 4" key="1">
    <citation type="submission" date="2018-08" db="EMBL/GenBank/DDBJ databases">
        <title>A genome reference for cultivated species of the human gut microbiota.</title>
        <authorList>
            <person name="Zou Y."/>
            <person name="Xue W."/>
            <person name="Luo G."/>
        </authorList>
    </citation>
    <scope>NUCLEOTIDE SEQUENCE [LARGE SCALE GENOMIC DNA]</scope>
    <source>
        <strain evidence="3 4">AM42-38</strain>
    </source>
</reference>
<dbReference type="GeneID" id="78406213"/>
<evidence type="ECO:0000256" key="2">
    <source>
        <dbReference type="SAM" id="Phobius"/>
    </source>
</evidence>
<gene>
    <name evidence="3" type="ORF">DW921_02620</name>
</gene>
<keyword evidence="2" id="KW-1133">Transmembrane helix</keyword>
<feature type="compositionally biased region" description="Basic and acidic residues" evidence="1">
    <location>
        <begin position="91"/>
        <end position="102"/>
    </location>
</feature>
<keyword evidence="2" id="KW-0472">Membrane</keyword>
<feature type="transmembrane region" description="Helical" evidence="2">
    <location>
        <begin position="6"/>
        <end position="25"/>
    </location>
</feature>
<comment type="caution">
    <text evidence="3">The sequence shown here is derived from an EMBL/GenBank/DDBJ whole genome shotgun (WGS) entry which is preliminary data.</text>
</comment>
<name>A0A413T471_9BACT</name>
<dbReference type="RefSeq" id="WP_008140002.1">
    <property type="nucleotide sequence ID" value="NZ_CABJGD010000003.1"/>
</dbReference>
<keyword evidence="2" id="KW-0812">Transmembrane</keyword>
<organism evidence="3 4">
    <name type="scientific">Phocaeicola coprophilus</name>
    <dbReference type="NCBI Taxonomy" id="387090"/>
    <lineage>
        <taxon>Bacteria</taxon>
        <taxon>Pseudomonadati</taxon>
        <taxon>Bacteroidota</taxon>
        <taxon>Bacteroidia</taxon>
        <taxon>Bacteroidales</taxon>
        <taxon>Bacteroidaceae</taxon>
        <taxon>Phocaeicola</taxon>
    </lineage>
</organism>
<evidence type="ECO:0000256" key="1">
    <source>
        <dbReference type="SAM" id="MobiDB-lite"/>
    </source>
</evidence>
<dbReference type="AlphaFoldDB" id="A0A413T471"/>
<protein>
    <submittedName>
        <fullName evidence="3">Uncharacterized protein</fullName>
    </submittedName>
</protein>
<accession>A0A413T471</accession>
<evidence type="ECO:0000313" key="4">
    <source>
        <dbReference type="Proteomes" id="UP000283855"/>
    </source>
</evidence>
<dbReference type="Proteomes" id="UP000283855">
    <property type="component" value="Unassembled WGS sequence"/>
</dbReference>